<gene>
    <name evidence="2" type="ORF">A6J77_001480</name>
</gene>
<proteinExistence type="predicted"/>
<dbReference type="Proteomes" id="UP000192813">
    <property type="component" value="Unassembled WGS sequence"/>
</dbReference>
<dbReference type="InterPro" id="IPR019988">
    <property type="entry name" value="GTP-bd_ribosome_bgen_YqeH"/>
</dbReference>
<dbReference type="GO" id="GO:0005525">
    <property type="term" value="F:GTP binding"/>
    <property type="evidence" value="ECO:0007669"/>
    <property type="project" value="InterPro"/>
</dbReference>
<organism evidence="2 3">
    <name type="scientific">Aerococcus viridans</name>
    <dbReference type="NCBI Taxonomy" id="1377"/>
    <lineage>
        <taxon>Bacteria</taxon>
        <taxon>Bacillati</taxon>
        <taxon>Bacillota</taxon>
        <taxon>Bacilli</taxon>
        <taxon>Lactobacillales</taxon>
        <taxon>Aerococcaceae</taxon>
        <taxon>Aerococcus</taxon>
    </lineage>
</organism>
<dbReference type="Gene3D" id="3.40.50.300">
    <property type="entry name" value="P-loop containing nucleotide triphosphate hydrolases"/>
    <property type="match status" value="1"/>
</dbReference>
<dbReference type="NCBIfam" id="TIGR03597">
    <property type="entry name" value="GTPase_YqeH"/>
    <property type="match status" value="1"/>
</dbReference>
<dbReference type="PANTHER" id="PTHR46434:SF1">
    <property type="entry name" value="GENETIC INTERACTOR OF PROHIBITINS 3, MITOCHONDRIAL"/>
    <property type="match status" value="1"/>
</dbReference>
<dbReference type="InterPro" id="IPR030378">
    <property type="entry name" value="G_CP_dom"/>
</dbReference>
<protein>
    <submittedName>
        <fullName evidence="2">Ribosome biogenesis GTPase YqeH</fullName>
    </submittedName>
</protein>
<dbReference type="Pfam" id="PF21516">
    <property type="entry name" value="YqeH-like_C"/>
    <property type="match status" value="1"/>
</dbReference>
<dbReference type="PROSITE" id="PS51721">
    <property type="entry name" value="G_CP"/>
    <property type="match status" value="1"/>
</dbReference>
<dbReference type="InterPro" id="IPR048422">
    <property type="entry name" value="NOA1/YqeH-like_C"/>
</dbReference>
<dbReference type="InterPro" id="IPR050896">
    <property type="entry name" value="Mito_lipid_metab_GTPase"/>
</dbReference>
<dbReference type="InterPro" id="IPR027417">
    <property type="entry name" value="P-loop_NTPase"/>
</dbReference>
<dbReference type="RefSeq" id="WP_083067750.1">
    <property type="nucleotide sequence ID" value="NZ_NBTM02000001.1"/>
</dbReference>
<dbReference type="EMBL" id="NBTM02000001">
    <property type="protein sequence ID" value="PNL90989.1"/>
    <property type="molecule type" value="Genomic_DNA"/>
</dbReference>
<accession>A0A2J9PKW0</accession>
<name>A0A2J9PKW0_9LACT</name>
<dbReference type="CDD" id="cd01855">
    <property type="entry name" value="YqeH"/>
    <property type="match status" value="1"/>
</dbReference>
<feature type="domain" description="CP-type G" evidence="1">
    <location>
        <begin position="62"/>
        <end position="233"/>
    </location>
</feature>
<dbReference type="PANTHER" id="PTHR46434">
    <property type="entry name" value="GENETIC INTERACTOR OF PROHIBITINS 3, MITOCHONDRIAL"/>
    <property type="match status" value="1"/>
</dbReference>
<reference evidence="3" key="1">
    <citation type="submission" date="2017-12" db="EMBL/GenBank/DDBJ databases">
        <title>FDA dAtabase for Regulatory Grade micrObial Sequences (FDA-ARGOS): Supporting development and validation of Infectious Disease Dx tests.</title>
        <authorList>
            <person name="Hoffmann M."/>
            <person name="Allard M."/>
            <person name="Evans P."/>
            <person name="Brown E."/>
            <person name="Tallon L."/>
            <person name="Sadzewicz L."/>
            <person name="Sengamalay N."/>
            <person name="Ott S."/>
            <person name="Godinez A."/>
            <person name="Nagaraj S."/>
            <person name="Vavikolanu K."/>
            <person name="Aluvathingal J."/>
            <person name="Nadendla S."/>
            <person name="Sichtig H."/>
        </authorList>
    </citation>
    <scope>NUCLEOTIDE SEQUENCE [LARGE SCALE GENOMIC DNA]</scope>
    <source>
        <strain evidence="3">FDAARGOS_249</strain>
    </source>
</reference>
<comment type="caution">
    <text evidence="2">The sequence shown here is derived from an EMBL/GenBank/DDBJ whole genome shotgun (WGS) entry which is preliminary data.</text>
</comment>
<dbReference type="InterPro" id="IPR006073">
    <property type="entry name" value="GTP-bd"/>
</dbReference>
<evidence type="ECO:0000313" key="2">
    <source>
        <dbReference type="EMBL" id="PNL90989.1"/>
    </source>
</evidence>
<evidence type="ECO:0000259" key="1">
    <source>
        <dbReference type="PROSITE" id="PS51721"/>
    </source>
</evidence>
<dbReference type="SUPFAM" id="SSF52540">
    <property type="entry name" value="P-loop containing nucleoside triphosphate hydrolases"/>
    <property type="match status" value="1"/>
</dbReference>
<evidence type="ECO:0000313" key="3">
    <source>
        <dbReference type="Proteomes" id="UP000192813"/>
    </source>
</evidence>
<dbReference type="AlphaFoldDB" id="A0A2J9PKW0"/>
<dbReference type="Pfam" id="PF01926">
    <property type="entry name" value="MMR_HSR1"/>
    <property type="match status" value="1"/>
</dbReference>
<sequence>MSNEETLYCVGCGAEIQTDQPDKRGYTPQSAYQKGIESGLLYCQRCFKLRHYNTLEKVSTSANEFLAILNTLSEKDALIVNVIDIFDVAGSLINGLNRFAGANPILMVANKMDAIPKAVKHNRIENWLRKYLKDNGIKIDDLILTSAKKRANIDDLLAKIDEMRDGRDVYVIGMANVGKSSLINRILQATGVEADVITTSQFPGTTLDLIDIPFDDAEGNEASLIDTPGIINPGQMTSILEGKELVDALPNKEIKPVTFQLNPEQTLFFGGLARLDFIAGERTSFTVYMSGQIKPHRRKLEGSDEFYQEHLGGILQPPYPENVANFPGLVRKEFSIKTPTDIVFPGLGWVSVSDPVQIAAYVPKGIDIITREKLI</sequence>